<accession>A0A7X2L2N7</accession>
<name>A0A7X2L2N7_9BACL</name>
<evidence type="ECO:0000256" key="1">
    <source>
        <dbReference type="ARBA" id="ARBA00022448"/>
    </source>
</evidence>
<evidence type="ECO:0000256" key="2">
    <source>
        <dbReference type="ARBA" id="ARBA00022741"/>
    </source>
</evidence>
<dbReference type="SUPFAM" id="SSF52540">
    <property type="entry name" value="P-loop containing nucleoside triphosphate hydrolases"/>
    <property type="match status" value="1"/>
</dbReference>
<organism evidence="5 6">
    <name type="scientific">Paenibacillus monticola</name>
    <dbReference type="NCBI Taxonomy" id="2666075"/>
    <lineage>
        <taxon>Bacteria</taxon>
        <taxon>Bacillati</taxon>
        <taxon>Bacillota</taxon>
        <taxon>Bacilli</taxon>
        <taxon>Bacillales</taxon>
        <taxon>Paenibacillaceae</taxon>
        <taxon>Paenibacillus</taxon>
    </lineage>
</organism>
<dbReference type="PROSITE" id="PS50893">
    <property type="entry name" value="ABC_TRANSPORTER_2"/>
    <property type="match status" value="1"/>
</dbReference>
<evidence type="ECO:0000259" key="4">
    <source>
        <dbReference type="PROSITE" id="PS50893"/>
    </source>
</evidence>
<protein>
    <submittedName>
        <fullName evidence="5">ATP-binding cassette domain-containing protein</fullName>
    </submittedName>
</protein>
<sequence>MSVRVPLIELKQASKLYGGQRVLDEVSMSIEQGTATALIGRNGSGKSTLLSILAGLIHTSSGRLIRQPNVIIGYAPEMFPGLKVTPEQYLRSMGRISGLAAGELEHRIQELLAGFYLEQFRHEIMMNFSKGMLQKINLIQALLVSPALLLLDEPLSGLDLPAIDQLIALLRELQKEGTAIIFSAHEPQMVEALADQVLVLQAGKMIRNIKGTENLWVKPTTYIYCTGLSSSEQMELTDRPGFISLNIIMDADRGEGVGLTVQPEATDDFLRQVLGAGGSIVSVEPQGESGI</sequence>
<dbReference type="InterPro" id="IPR003593">
    <property type="entry name" value="AAA+_ATPase"/>
</dbReference>
<dbReference type="EMBL" id="WJXB01000005">
    <property type="protein sequence ID" value="MRN54624.1"/>
    <property type="molecule type" value="Genomic_DNA"/>
</dbReference>
<proteinExistence type="predicted"/>
<evidence type="ECO:0000313" key="6">
    <source>
        <dbReference type="Proteomes" id="UP000463051"/>
    </source>
</evidence>
<keyword evidence="6" id="KW-1185">Reference proteome</keyword>
<dbReference type="PROSITE" id="PS00211">
    <property type="entry name" value="ABC_TRANSPORTER_1"/>
    <property type="match status" value="1"/>
</dbReference>
<dbReference type="Gene3D" id="3.40.50.300">
    <property type="entry name" value="P-loop containing nucleotide triphosphate hydrolases"/>
    <property type="match status" value="1"/>
</dbReference>
<evidence type="ECO:0000256" key="3">
    <source>
        <dbReference type="ARBA" id="ARBA00022840"/>
    </source>
</evidence>
<dbReference type="AlphaFoldDB" id="A0A7X2L2N7"/>
<dbReference type="GO" id="GO:0016887">
    <property type="term" value="F:ATP hydrolysis activity"/>
    <property type="evidence" value="ECO:0007669"/>
    <property type="project" value="InterPro"/>
</dbReference>
<feature type="domain" description="ABC transporter" evidence="4">
    <location>
        <begin position="8"/>
        <end position="227"/>
    </location>
</feature>
<keyword evidence="1" id="KW-0813">Transport</keyword>
<dbReference type="RefSeq" id="WP_154119883.1">
    <property type="nucleotide sequence ID" value="NZ_WJXB01000005.1"/>
</dbReference>
<dbReference type="GO" id="GO:0005524">
    <property type="term" value="F:ATP binding"/>
    <property type="evidence" value="ECO:0007669"/>
    <property type="project" value="UniProtKB-KW"/>
</dbReference>
<dbReference type="PANTHER" id="PTHR42939">
    <property type="entry name" value="ABC TRANSPORTER ATP-BINDING PROTEIN ALBC-RELATED"/>
    <property type="match status" value="1"/>
</dbReference>
<gene>
    <name evidence="5" type="ORF">GJB61_16690</name>
</gene>
<dbReference type="InterPro" id="IPR003439">
    <property type="entry name" value="ABC_transporter-like_ATP-bd"/>
</dbReference>
<reference evidence="5 6" key="1">
    <citation type="submission" date="2019-11" db="EMBL/GenBank/DDBJ databases">
        <title>Paenibacillus monticola sp. nov., a novel PGPR strain isolated from mountain sample in China.</title>
        <authorList>
            <person name="Zhao Q."/>
            <person name="Li H.-P."/>
            <person name="Zhang J.-L."/>
        </authorList>
    </citation>
    <scope>NUCLEOTIDE SEQUENCE [LARGE SCALE GENOMIC DNA]</scope>
    <source>
        <strain evidence="5 6">LC-T2</strain>
    </source>
</reference>
<dbReference type="Proteomes" id="UP000463051">
    <property type="component" value="Unassembled WGS sequence"/>
</dbReference>
<comment type="caution">
    <text evidence="5">The sequence shown here is derived from an EMBL/GenBank/DDBJ whole genome shotgun (WGS) entry which is preliminary data.</text>
</comment>
<evidence type="ECO:0000313" key="5">
    <source>
        <dbReference type="EMBL" id="MRN54624.1"/>
    </source>
</evidence>
<keyword evidence="2" id="KW-0547">Nucleotide-binding</keyword>
<dbReference type="InterPro" id="IPR051782">
    <property type="entry name" value="ABC_Transporter_VariousFunc"/>
</dbReference>
<dbReference type="PANTHER" id="PTHR42939:SF1">
    <property type="entry name" value="ABC TRANSPORTER ATP-BINDING PROTEIN ALBC-RELATED"/>
    <property type="match status" value="1"/>
</dbReference>
<dbReference type="InterPro" id="IPR017871">
    <property type="entry name" value="ABC_transporter-like_CS"/>
</dbReference>
<dbReference type="InterPro" id="IPR027417">
    <property type="entry name" value="P-loop_NTPase"/>
</dbReference>
<dbReference type="Pfam" id="PF00005">
    <property type="entry name" value="ABC_tran"/>
    <property type="match status" value="1"/>
</dbReference>
<keyword evidence="3 5" id="KW-0067">ATP-binding</keyword>
<dbReference type="SMART" id="SM00382">
    <property type="entry name" value="AAA"/>
    <property type="match status" value="1"/>
</dbReference>